<protein>
    <recommendedName>
        <fullName evidence="3">Proteinase inhibitor I78</fullName>
    </recommendedName>
</protein>
<organism evidence="1 2">
    <name type="scientific">Polytolypa hystricis (strain UAMH7299)</name>
    <dbReference type="NCBI Taxonomy" id="1447883"/>
    <lineage>
        <taxon>Eukaryota</taxon>
        <taxon>Fungi</taxon>
        <taxon>Dikarya</taxon>
        <taxon>Ascomycota</taxon>
        <taxon>Pezizomycotina</taxon>
        <taxon>Eurotiomycetes</taxon>
        <taxon>Eurotiomycetidae</taxon>
        <taxon>Onygenales</taxon>
        <taxon>Onygenales incertae sedis</taxon>
        <taxon>Polytolypa</taxon>
    </lineage>
</organism>
<dbReference type="STRING" id="1447883.A0A2B7YTK9"/>
<accession>A0A2B7YTK9</accession>
<evidence type="ECO:0008006" key="3">
    <source>
        <dbReference type="Google" id="ProtNLM"/>
    </source>
</evidence>
<reference evidence="1 2" key="1">
    <citation type="submission" date="2017-10" db="EMBL/GenBank/DDBJ databases">
        <title>Comparative genomics in systemic dimorphic fungi from Ajellomycetaceae.</title>
        <authorList>
            <person name="Munoz J.F."/>
            <person name="Mcewen J.G."/>
            <person name="Clay O.K."/>
            <person name="Cuomo C.A."/>
        </authorList>
    </citation>
    <scope>NUCLEOTIDE SEQUENCE [LARGE SCALE GENOMIC DNA]</scope>
    <source>
        <strain evidence="1 2">UAMH7299</strain>
    </source>
</reference>
<keyword evidence="2" id="KW-1185">Reference proteome</keyword>
<gene>
    <name evidence="1" type="ORF">AJ80_00852</name>
</gene>
<dbReference type="InterPro" id="IPR021719">
    <property type="entry name" value="Prot_inh_I78"/>
</dbReference>
<evidence type="ECO:0000313" key="2">
    <source>
        <dbReference type="Proteomes" id="UP000224634"/>
    </source>
</evidence>
<dbReference type="OrthoDB" id="10013825at2759"/>
<dbReference type="AlphaFoldDB" id="A0A2B7YTK9"/>
<dbReference type="Pfam" id="PF11720">
    <property type="entry name" value="Inhibitor_I78"/>
    <property type="match status" value="1"/>
</dbReference>
<comment type="caution">
    <text evidence="1">The sequence shown here is derived from an EMBL/GenBank/DDBJ whole genome shotgun (WGS) entry which is preliminary data.</text>
</comment>
<dbReference type="Proteomes" id="UP000224634">
    <property type="component" value="Unassembled WGS sequence"/>
</dbReference>
<proteinExistence type="predicted"/>
<dbReference type="Gene3D" id="3.30.10.10">
    <property type="entry name" value="Trypsin Inhibitor V, subunit A"/>
    <property type="match status" value="1"/>
</dbReference>
<evidence type="ECO:0000313" key="1">
    <source>
        <dbReference type="EMBL" id="PGH27374.1"/>
    </source>
</evidence>
<dbReference type="PANTHER" id="PTHR39600:SF1">
    <property type="entry name" value="PEPTIDASE INHIBITOR I78 FAMILY PROTEIN"/>
    <property type="match status" value="1"/>
</dbReference>
<dbReference type="PANTHER" id="PTHR39600">
    <property type="entry name" value="PEPTIDASE INHIBITOR I78 FAMILY PROTEIN"/>
    <property type="match status" value="1"/>
</dbReference>
<dbReference type="EMBL" id="PDNA01000007">
    <property type="protein sequence ID" value="PGH27374.1"/>
    <property type="molecule type" value="Genomic_DNA"/>
</dbReference>
<sequence length="78" mass="8691">MPLVVPQISADDKADWASKLLGKKLTENTTDTISFATKDLPKEHRVVEPGMMVTMDHKPDRLNVHVNEDGTVTEVKYG</sequence>
<name>A0A2B7YTK9_POLH7</name>